<protein>
    <submittedName>
        <fullName evidence="2">Mitochondrial GTPase 1</fullName>
    </submittedName>
</protein>
<feature type="chain" id="PRO_5047011678" evidence="1">
    <location>
        <begin position="27"/>
        <end position="418"/>
    </location>
</feature>
<name>A0ABR3RQJ4_9PLEO</name>
<evidence type="ECO:0000313" key="2">
    <source>
        <dbReference type="EMBL" id="KAL1606478.1"/>
    </source>
</evidence>
<sequence>MRELDIMAPLAIILTVALLALGGVDAKRKDKVSYSRYLAGDCQGHPLSGDIDDLKLKKGLRSECKNIQGNGVRFHQHGKNKYSKWINDVNVGMKECFATLYQGYDCAPGKDIGTASLPGDFAKCNPIQAGAGSIQFWCRPNLGYHGLEVPREVEMPVTSYSIGADGKAYPSVYTTVFNATHHVYRQPVDYVSEIDQVTKAEPTHKAALEPRKQHNTKGVWMKHPWTGSELCFKCWTKKELDYGKFDCRSGHGDKYAIDCGPMPAPVSPTTTHTITYTRSLELYPTTTDQFSMTPTTTDQVTTTITTTTTTDQVTITTSPAGVNEKRSPHKAVILHHPWLPGRMVCADAEWENSGKSKAEVRIQEIKVFEKCARKNPYNIDVGIPEYTYTSVATTTTRITQTTRPVWVAPRTTTRAPPK</sequence>
<evidence type="ECO:0000256" key="1">
    <source>
        <dbReference type="SAM" id="SignalP"/>
    </source>
</evidence>
<keyword evidence="3" id="KW-1185">Reference proteome</keyword>
<dbReference type="Proteomes" id="UP001521785">
    <property type="component" value="Unassembled WGS sequence"/>
</dbReference>
<keyword evidence="1" id="KW-0732">Signal</keyword>
<feature type="signal peptide" evidence="1">
    <location>
        <begin position="1"/>
        <end position="26"/>
    </location>
</feature>
<comment type="caution">
    <text evidence="2">The sequence shown here is derived from an EMBL/GenBank/DDBJ whole genome shotgun (WGS) entry which is preliminary data.</text>
</comment>
<organism evidence="2 3">
    <name type="scientific">Paraconiothyrium brasiliense</name>
    <dbReference type="NCBI Taxonomy" id="300254"/>
    <lineage>
        <taxon>Eukaryota</taxon>
        <taxon>Fungi</taxon>
        <taxon>Dikarya</taxon>
        <taxon>Ascomycota</taxon>
        <taxon>Pezizomycotina</taxon>
        <taxon>Dothideomycetes</taxon>
        <taxon>Pleosporomycetidae</taxon>
        <taxon>Pleosporales</taxon>
        <taxon>Massarineae</taxon>
        <taxon>Didymosphaeriaceae</taxon>
        <taxon>Paraconiothyrium</taxon>
    </lineage>
</organism>
<gene>
    <name evidence="2" type="primary">mtg1_2</name>
    <name evidence="2" type="ORF">SLS60_003882</name>
</gene>
<accession>A0ABR3RQJ4</accession>
<dbReference type="EMBL" id="JAKJXO020000004">
    <property type="protein sequence ID" value="KAL1606478.1"/>
    <property type="molecule type" value="Genomic_DNA"/>
</dbReference>
<evidence type="ECO:0000313" key="3">
    <source>
        <dbReference type="Proteomes" id="UP001521785"/>
    </source>
</evidence>
<proteinExistence type="predicted"/>
<reference evidence="2 3" key="1">
    <citation type="submission" date="2024-02" db="EMBL/GenBank/DDBJ databases">
        <title>De novo assembly and annotation of 12 fungi associated with fruit tree decline syndrome in Ontario, Canada.</title>
        <authorList>
            <person name="Sulman M."/>
            <person name="Ellouze W."/>
            <person name="Ilyukhin E."/>
        </authorList>
    </citation>
    <scope>NUCLEOTIDE SEQUENCE [LARGE SCALE GENOMIC DNA]</scope>
    <source>
        <strain evidence="2 3">M42-189</strain>
    </source>
</reference>